<dbReference type="EMBL" id="NAJL01000042">
    <property type="protein sequence ID" value="TKA24595.1"/>
    <property type="molecule type" value="Genomic_DNA"/>
</dbReference>
<comment type="caution">
    <text evidence="2">The sequence shown here is derived from an EMBL/GenBank/DDBJ whole genome shotgun (WGS) entry which is preliminary data.</text>
</comment>
<keyword evidence="3" id="KW-1185">Reference proteome</keyword>
<dbReference type="OrthoDB" id="2130169at2759"/>
<dbReference type="InterPro" id="IPR001509">
    <property type="entry name" value="Epimerase_deHydtase"/>
</dbReference>
<dbReference type="Gene3D" id="3.40.50.720">
    <property type="entry name" value="NAD(P)-binding Rossmann-like Domain"/>
    <property type="match status" value="1"/>
</dbReference>
<dbReference type="SUPFAM" id="SSF51735">
    <property type="entry name" value="NAD(P)-binding Rossmann-fold domains"/>
    <property type="match status" value="1"/>
</dbReference>
<dbReference type="InterPro" id="IPR036291">
    <property type="entry name" value="NAD(P)-bd_dom_sf"/>
</dbReference>
<gene>
    <name evidence="2" type="ORF">B0A50_06355</name>
</gene>
<organism evidence="2 3">
    <name type="scientific">Salinomyces thailandicus</name>
    <dbReference type="NCBI Taxonomy" id="706561"/>
    <lineage>
        <taxon>Eukaryota</taxon>
        <taxon>Fungi</taxon>
        <taxon>Dikarya</taxon>
        <taxon>Ascomycota</taxon>
        <taxon>Pezizomycotina</taxon>
        <taxon>Dothideomycetes</taxon>
        <taxon>Dothideomycetidae</taxon>
        <taxon>Mycosphaerellales</taxon>
        <taxon>Teratosphaeriaceae</taxon>
        <taxon>Salinomyces</taxon>
    </lineage>
</organism>
<evidence type="ECO:0000313" key="2">
    <source>
        <dbReference type="EMBL" id="TKA24595.1"/>
    </source>
</evidence>
<evidence type="ECO:0000259" key="1">
    <source>
        <dbReference type="Pfam" id="PF01370"/>
    </source>
</evidence>
<evidence type="ECO:0000313" key="3">
    <source>
        <dbReference type="Proteomes" id="UP000308549"/>
    </source>
</evidence>
<reference evidence="2 3" key="1">
    <citation type="submission" date="2017-03" db="EMBL/GenBank/DDBJ databases">
        <title>Genomes of endolithic fungi from Antarctica.</title>
        <authorList>
            <person name="Coleine C."/>
            <person name="Masonjones S."/>
            <person name="Stajich J.E."/>
        </authorList>
    </citation>
    <scope>NUCLEOTIDE SEQUENCE [LARGE SCALE GENOMIC DNA]</scope>
    <source>
        <strain evidence="2 3">CCFEE 6315</strain>
    </source>
</reference>
<dbReference type="Proteomes" id="UP000308549">
    <property type="component" value="Unassembled WGS sequence"/>
</dbReference>
<dbReference type="PANTHER" id="PTHR48079:SF6">
    <property type="entry name" value="NAD(P)-BINDING DOMAIN-CONTAINING PROTEIN-RELATED"/>
    <property type="match status" value="1"/>
</dbReference>
<feature type="domain" description="NAD-dependent epimerase/dehydratase" evidence="1">
    <location>
        <begin position="11"/>
        <end position="231"/>
    </location>
</feature>
<dbReference type="AlphaFoldDB" id="A0A4U0TS42"/>
<dbReference type="GO" id="GO:0004029">
    <property type="term" value="F:aldehyde dehydrogenase (NAD+) activity"/>
    <property type="evidence" value="ECO:0007669"/>
    <property type="project" value="TreeGrafter"/>
</dbReference>
<dbReference type="InterPro" id="IPR051783">
    <property type="entry name" value="NAD(P)-dependent_oxidoreduct"/>
</dbReference>
<accession>A0A4U0TS42</accession>
<dbReference type="GO" id="GO:0005737">
    <property type="term" value="C:cytoplasm"/>
    <property type="evidence" value="ECO:0007669"/>
    <property type="project" value="TreeGrafter"/>
</dbReference>
<dbReference type="Pfam" id="PF01370">
    <property type="entry name" value="Epimerase"/>
    <property type="match status" value="1"/>
</dbReference>
<proteinExistence type="predicted"/>
<name>A0A4U0TS42_9PEZI</name>
<protein>
    <recommendedName>
        <fullName evidence="1">NAD-dependent epimerase/dehydratase domain-containing protein</fullName>
    </recommendedName>
</protein>
<dbReference type="PANTHER" id="PTHR48079">
    <property type="entry name" value="PROTEIN YEEZ"/>
    <property type="match status" value="1"/>
</dbReference>
<sequence>MSGSRKVFIVGPGFIGWNVLDLLIAEDYSVTGFVRRQEHADQIKASGASVVMGDLDDKASIREQTTQHDIVIHTATADHLPSAEAILEGLRQRAAKGLTTTYIHTSGTSVLDDGAAGAKKSDKVYHDDVRSEVDAVPDDAPHREIDLAIVRAQRELGEKAKIAIMIPPLIYGFNPNHKRLTIQIPTLTRFALKHGYAAHVGAGSPVESNIHVLDLARAYTILLHHLEATPPAKTLENPYYFCEATDDNEPSWRDIAALIGEHLHKAGKIPDPTPRTLPKELYGDVFGPFTNAVIGLNSRSRAVRLRELGWAPREKDWRRSYVEDELPEILKEEVGSFEGYRGTVAS</sequence>